<sequence length="415" mass="45881">MKLNSALIFIALALASSTDANIMVRRRPHHEVVAHRRNWDVGRMADGLEGGVSSLFNAFHHNSPSSSGSSASSTSSVSSLTLSAPSSSSSAPTSSTSSSSSSGNTPTNQATSTSQSRSSSQAPSHSSDGLFRMDWFGHMLGGNSNGRSGLSFDFWPFGPSTNNPLSSKPKLGLAWPNGDSMNITRFITNKVSWYYTWSPTPSMAHPPSQITFCPMLWGTKQVNSFRKHVFDDPDADQNRGKCVMGMNEVNQQGQADMSVSEACSLMRDHIVPLRQNHDFYVISPSTTSAPSGKKWMNNFRRQCSDVWDNIDAISLHYYDTNVTAFKEYVRDWHETYNKPIWVTEYACQNFNGGKQCSDVDTFVFHKEMSSWFDQQDYVQAYAPFGVMQQMQGVNPNNQLTSNGSPNILFNSIASR</sequence>
<feature type="compositionally biased region" description="Low complexity" evidence="1">
    <location>
        <begin position="109"/>
        <end position="126"/>
    </location>
</feature>
<evidence type="ECO:0000256" key="1">
    <source>
        <dbReference type="SAM" id="MobiDB-lite"/>
    </source>
</evidence>
<dbReference type="PANTHER" id="PTHR34154">
    <property type="entry name" value="ALKALI-SENSITIVE LINKAGE PROTEIN 1"/>
    <property type="match status" value="1"/>
</dbReference>
<dbReference type="InterPro" id="IPR053183">
    <property type="entry name" value="ASL1"/>
</dbReference>
<protein>
    <recommendedName>
        <fullName evidence="3">Asl1-like glycosyl hydrolase catalytic domain-containing protein</fullName>
    </recommendedName>
</protein>
<dbReference type="GO" id="GO:0009277">
    <property type="term" value="C:fungal-type cell wall"/>
    <property type="evidence" value="ECO:0007669"/>
    <property type="project" value="TreeGrafter"/>
</dbReference>
<gene>
    <name evidence="4" type="ORF">MNAN1_003285</name>
</gene>
<dbReference type="Pfam" id="PF11790">
    <property type="entry name" value="Glyco_hydro_cc"/>
    <property type="match status" value="1"/>
</dbReference>
<keyword evidence="2" id="KW-0732">Signal</keyword>
<proteinExistence type="predicted"/>
<feature type="domain" description="Asl1-like glycosyl hydrolase catalytic" evidence="3">
    <location>
        <begin position="172"/>
        <end position="406"/>
    </location>
</feature>
<feature type="chain" id="PRO_5042170913" description="Asl1-like glycosyl hydrolase catalytic domain-containing protein" evidence="2">
    <location>
        <begin position="21"/>
        <end position="415"/>
    </location>
</feature>
<name>A0AAF0ETT0_9BASI</name>
<dbReference type="InterPro" id="IPR024655">
    <property type="entry name" value="Asl1_glyco_hydro_catalytic"/>
</dbReference>
<feature type="compositionally biased region" description="Low complexity" evidence="1">
    <location>
        <begin position="63"/>
        <end position="102"/>
    </location>
</feature>
<organism evidence="4 5">
    <name type="scientific">Malassezia nana</name>
    <dbReference type="NCBI Taxonomy" id="180528"/>
    <lineage>
        <taxon>Eukaryota</taxon>
        <taxon>Fungi</taxon>
        <taxon>Dikarya</taxon>
        <taxon>Basidiomycota</taxon>
        <taxon>Ustilaginomycotina</taxon>
        <taxon>Malasseziomycetes</taxon>
        <taxon>Malasseziales</taxon>
        <taxon>Malasseziaceae</taxon>
        <taxon>Malassezia</taxon>
    </lineage>
</organism>
<dbReference type="Proteomes" id="UP001213623">
    <property type="component" value="Chromosome 6"/>
</dbReference>
<keyword evidence="5" id="KW-1185">Reference proteome</keyword>
<feature type="signal peptide" evidence="2">
    <location>
        <begin position="1"/>
        <end position="20"/>
    </location>
</feature>
<feature type="region of interest" description="Disordered" evidence="1">
    <location>
        <begin position="63"/>
        <end position="126"/>
    </location>
</feature>
<dbReference type="GO" id="GO:0071966">
    <property type="term" value="P:fungal-type cell wall polysaccharide metabolic process"/>
    <property type="evidence" value="ECO:0007669"/>
    <property type="project" value="TreeGrafter"/>
</dbReference>
<dbReference type="InterPro" id="IPR017853">
    <property type="entry name" value="GH"/>
</dbReference>
<evidence type="ECO:0000313" key="4">
    <source>
        <dbReference type="EMBL" id="WFD28277.1"/>
    </source>
</evidence>
<dbReference type="EMBL" id="CP119897">
    <property type="protein sequence ID" value="WFD28277.1"/>
    <property type="molecule type" value="Genomic_DNA"/>
</dbReference>
<dbReference type="AlphaFoldDB" id="A0AAF0ETT0"/>
<accession>A0AAF0ETT0</accession>
<reference evidence="4" key="1">
    <citation type="submission" date="2023-03" db="EMBL/GenBank/DDBJ databases">
        <title>Mating type loci evolution in Malassezia.</title>
        <authorList>
            <person name="Coelho M.A."/>
        </authorList>
    </citation>
    <scope>NUCLEOTIDE SEQUENCE</scope>
    <source>
        <strain evidence="4">CBS 9557</strain>
    </source>
</reference>
<dbReference type="PANTHER" id="PTHR34154:SF3">
    <property type="entry name" value="ALKALI-SENSITIVE LINKAGE PROTEIN 1"/>
    <property type="match status" value="1"/>
</dbReference>
<evidence type="ECO:0000313" key="5">
    <source>
        <dbReference type="Proteomes" id="UP001213623"/>
    </source>
</evidence>
<dbReference type="SUPFAM" id="SSF51445">
    <property type="entry name" value="(Trans)glycosidases"/>
    <property type="match status" value="1"/>
</dbReference>
<evidence type="ECO:0000256" key="2">
    <source>
        <dbReference type="SAM" id="SignalP"/>
    </source>
</evidence>
<dbReference type="Gene3D" id="3.20.20.80">
    <property type="entry name" value="Glycosidases"/>
    <property type="match status" value="1"/>
</dbReference>
<evidence type="ECO:0000259" key="3">
    <source>
        <dbReference type="Pfam" id="PF11790"/>
    </source>
</evidence>